<feature type="domain" description="Glycosyl hydrolase family 30 beta sandwich" evidence="6">
    <location>
        <begin position="369"/>
        <end position="451"/>
    </location>
</feature>
<feature type="domain" description="Glycosyl hydrolase family 59 catalytic" evidence="5">
    <location>
        <begin position="42"/>
        <end position="362"/>
    </location>
</feature>
<evidence type="ECO:0000313" key="8">
    <source>
        <dbReference type="Proteomes" id="UP000016922"/>
    </source>
</evidence>
<dbReference type="InterPro" id="IPR001139">
    <property type="entry name" value="Glyco_hydro_30"/>
</dbReference>
<dbReference type="RefSeq" id="XP_008081017.1">
    <property type="nucleotide sequence ID" value="XM_008082826.1"/>
</dbReference>
<dbReference type="Proteomes" id="UP000016922">
    <property type="component" value="Unassembled WGS sequence"/>
</dbReference>
<keyword evidence="3" id="KW-0378">Hydrolase</keyword>
<comment type="similarity">
    <text evidence="1">Belongs to the glycosyl hydrolase 30 family.</text>
</comment>
<dbReference type="GO" id="GO:0004348">
    <property type="term" value="F:glucosylceramidase activity"/>
    <property type="evidence" value="ECO:0007669"/>
    <property type="project" value="InterPro"/>
</dbReference>
<evidence type="ECO:0000259" key="6">
    <source>
        <dbReference type="Pfam" id="PF17189"/>
    </source>
</evidence>
<evidence type="ECO:0000256" key="3">
    <source>
        <dbReference type="ARBA" id="ARBA00022801"/>
    </source>
</evidence>
<dbReference type="PRINTS" id="PR00843">
    <property type="entry name" value="GLHYDRLASE30"/>
</dbReference>
<dbReference type="GeneID" id="19471085"/>
<accession>S3D0B1</accession>
<dbReference type="Gene3D" id="3.20.20.80">
    <property type="entry name" value="Glycosidases"/>
    <property type="match status" value="1"/>
</dbReference>
<keyword evidence="8" id="KW-1185">Reference proteome</keyword>
<dbReference type="PANTHER" id="PTHR11069">
    <property type="entry name" value="GLUCOSYLCERAMIDASE"/>
    <property type="match status" value="1"/>
</dbReference>
<proteinExistence type="inferred from homology"/>
<dbReference type="OMA" id="MWSRYIR"/>
<feature type="chain" id="PRO_5004519352" evidence="4">
    <location>
        <begin position="18"/>
        <end position="466"/>
    </location>
</feature>
<dbReference type="Gene3D" id="2.60.40.1180">
    <property type="entry name" value="Golgi alpha-mannosidase II"/>
    <property type="match status" value="1"/>
</dbReference>
<name>S3D0B1_GLAL2</name>
<dbReference type="InterPro" id="IPR013780">
    <property type="entry name" value="Glyco_hydro_b"/>
</dbReference>
<gene>
    <name evidence="7" type="ORF">GLAREA_12044</name>
</gene>
<dbReference type="SUPFAM" id="SSF51011">
    <property type="entry name" value="Glycosyl hydrolase domain"/>
    <property type="match status" value="1"/>
</dbReference>
<dbReference type="SUPFAM" id="SSF51445">
    <property type="entry name" value="(Trans)glycosidases"/>
    <property type="match status" value="1"/>
</dbReference>
<evidence type="ECO:0000313" key="7">
    <source>
        <dbReference type="EMBL" id="EPE31962.1"/>
    </source>
</evidence>
<reference evidence="7 8" key="1">
    <citation type="journal article" date="2013" name="BMC Genomics">
        <title>Genomics-driven discovery of the pneumocandin biosynthetic gene cluster in the fungus Glarea lozoyensis.</title>
        <authorList>
            <person name="Chen L."/>
            <person name="Yue Q."/>
            <person name="Zhang X."/>
            <person name="Xiang M."/>
            <person name="Wang C."/>
            <person name="Li S."/>
            <person name="Che Y."/>
            <person name="Ortiz-Lopez F.J."/>
            <person name="Bills G.F."/>
            <person name="Liu X."/>
            <person name="An Z."/>
        </authorList>
    </citation>
    <scope>NUCLEOTIDE SEQUENCE [LARGE SCALE GENOMIC DNA]</scope>
    <source>
        <strain evidence="8">ATCC 20868 / MF5171</strain>
    </source>
</reference>
<dbReference type="GO" id="GO:0016020">
    <property type="term" value="C:membrane"/>
    <property type="evidence" value="ECO:0007669"/>
    <property type="project" value="GOC"/>
</dbReference>
<dbReference type="Pfam" id="PF02057">
    <property type="entry name" value="Glyco_hydro_59"/>
    <property type="match status" value="1"/>
</dbReference>
<dbReference type="OrthoDB" id="2012278at2759"/>
<dbReference type="InterPro" id="IPR017853">
    <property type="entry name" value="GH"/>
</dbReference>
<dbReference type="PANTHER" id="PTHR11069:SF23">
    <property type="entry name" value="LYSOSOMAL ACID GLUCOSYLCERAMIDASE"/>
    <property type="match status" value="1"/>
</dbReference>
<keyword evidence="2 4" id="KW-0732">Signal</keyword>
<sequence>MHFSTLAVAALPLVANAIPSLSSRQTATKITVDLNKKYQTMDGFGFSEAFQRANLIVNMPEPKRRALLDLFFSTTTGAGFSILRNGLGSSPDSSSDHMNTILPKSPGAATATPNYVWDGKDSGQFWVSQQAVTYGVKQFYANAWSAPGFMKSNGNDANGGTLKDEWKQAYANYLIKYISYYIDAGIPITHLGFLNEPDFTASYASMLSNGAQAAAFMKVLRPSLDAANMSQVQIVCCENTGWQQTNSMYSALKNAGGDQYLGVVSSHEYTSRSSGSLSSTKKGWQTEYSDLNGGWTTSWYSNGGSGEGLTWAQTVYSGIVNSNLSAYIYWVGTQGGNTNEKLVQADATSYTVSKRLWALAQYSRTVRPGAVRVGTSGGNFKTTAFKNVDGSVAVNVINTGTSAATLTVAVTGFVPKNATSWLTDSKNDFTGTALTVASDGSVGGSVPARAMLSFVLAPAAVGNRTV</sequence>
<organism evidence="7 8">
    <name type="scientific">Glarea lozoyensis (strain ATCC 20868 / MF5171)</name>
    <dbReference type="NCBI Taxonomy" id="1116229"/>
    <lineage>
        <taxon>Eukaryota</taxon>
        <taxon>Fungi</taxon>
        <taxon>Dikarya</taxon>
        <taxon>Ascomycota</taxon>
        <taxon>Pezizomycotina</taxon>
        <taxon>Leotiomycetes</taxon>
        <taxon>Helotiales</taxon>
        <taxon>Helotiaceae</taxon>
        <taxon>Glarea</taxon>
    </lineage>
</organism>
<dbReference type="AlphaFoldDB" id="S3D0B1"/>
<dbReference type="EMBL" id="KE145360">
    <property type="protein sequence ID" value="EPE31962.1"/>
    <property type="molecule type" value="Genomic_DNA"/>
</dbReference>
<evidence type="ECO:0000256" key="1">
    <source>
        <dbReference type="ARBA" id="ARBA00005382"/>
    </source>
</evidence>
<evidence type="ECO:0000256" key="4">
    <source>
        <dbReference type="SAM" id="SignalP"/>
    </source>
</evidence>
<dbReference type="KEGG" id="glz:GLAREA_12044"/>
<dbReference type="eggNOG" id="KOG2566">
    <property type="taxonomic scope" value="Eukaryota"/>
</dbReference>
<evidence type="ECO:0000256" key="2">
    <source>
        <dbReference type="ARBA" id="ARBA00022729"/>
    </source>
</evidence>
<dbReference type="HOGENOM" id="CLU_031530_1_0_1"/>
<dbReference type="GO" id="GO:0006680">
    <property type="term" value="P:glucosylceramide catabolic process"/>
    <property type="evidence" value="ECO:0007669"/>
    <property type="project" value="TreeGrafter"/>
</dbReference>
<dbReference type="Pfam" id="PF17189">
    <property type="entry name" value="Glyco_hydro_30C"/>
    <property type="match status" value="1"/>
</dbReference>
<evidence type="ECO:0000259" key="5">
    <source>
        <dbReference type="Pfam" id="PF02057"/>
    </source>
</evidence>
<feature type="signal peptide" evidence="4">
    <location>
        <begin position="1"/>
        <end position="17"/>
    </location>
</feature>
<dbReference type="InterPro" id="IPR033452">
    <property type="entry name" value="GH30_C"/>
</dbReference>
<keyword evidence="7" id="KW-0326">Glycosidase</keyword>
<dbReference type="InterPro" id="IPR049161">
    <property type="entry name" value="GH59_cat"/>
</dbReference>
<protein>
    <submittedName>
        <fullName evidence="7">(Trans)glycosidase</fullName>
    </submittedName>
</protein>